<dbReference type="OrthoDB" id="1652964at2759"/>
<evidence type="ECO:0000256" key="8">
    <source>
        <dbReference type="ARBA" id="ARBA00022741"/>
    </source>
</evidence>
<dbReference type="AlphaFoldDB" id="A0A9W8L4N9"/>
<keyword evidence="15 19" id="KW-1207">Sterol metabolism</keyword>
<evidence type="ECO:0000256" key="16">
    <source>
        <dbReference type="ARBA" id="ARBA00023221"/>
    </source>
</evidence>
<evidence type="ECO:0000256" key="19">
    <source>
        <dbReference type="RuleBase" id="RU363087"/>
    </source>
</evidence>
<dbReference type="InterPro" id="IPR006205">
    <property type="entry name" value="Mev_gal_kin"/>
</dbReference>
<evidence type="ECO:0000256" key="12">
    <source>
        <dbReference type="ARBA" id="ARBA00022955"/>
    </source>
</evidence>
<comment type="function">
    <text evidence="19">Mevalonate kinase; part of the second module of ergosterol biosynthesis pathway that includes the middle steps of the pathway. The second module is carried out in the vacuole and involves the formation of farnesyl diphosphate, which is also an important intermediate in the biosynthesis of ubiquinone, dolichol, heme and prenylated proteins.</text>
</comment>
<evidence type="ECO:0000256" key="17">
    <source>
        <dbReference type="ARBA" id="ARBA00029310"/>
    </source>
</evidence>
<dbReference type="PRINTS" id="PR00959">
    <property type="entry name" value="MEVGALKINASE"/>
</dbReference>
<dbReference type="GO" id="GO:0019287">
    <property type="term" value="P:isopentenyl diphosphate biosynthetic process, mevalonate pathway"/>
    <property type="evidence" value="ECO:0007669"/>
    <property type="project" value="TreeGrafter"/>
</dbReference>
<evidence type="ECO:0000256" key="10">
    <source>
        <dbReference type="ARBA" id="ARBA00022840"/>
    </source>
</evidence>
<evidence type="ECO:0000256" key="9">
    <source>
        <dbReference type="ARBA" id="ARBA00022777"/>
    </source>
</evidence>
<dbReference type="EMBL" id="JANBTX010000020">
    <property type="protein sequence ID" value="KAJ2689793.1"/>
    <property type="molecule type" value="Genomic_DNA"/>
</dbReference>
<dbReference type="InterPro" id="IPR036554">
    <property type="entry name" value="GHMP_kinase_C_sf"/>
</dbReference>
<keyword evidence="12 19" id="KW-0752">Steroid biosynthesis</keyword>
<dbReference type="GO" id="GO:0005524">
    <property type="term" value="F:ATP binding"/>
    <property type="evidence" value="ECO:0007669"/>
    <property type="project" value="UniProtKB-KW"/>
</dbReference>
<dbReference type="InterPro" id="IPR014721">
    <property type="entry name" value="Ribsml_uS5_D2-typ_fold_subgr"/>
</dbReference>
<evidence type="ECO:0000256" key="13">
    <source>
        <dbReference type="ARBA" id="ARBA00023011"/>
    </source>
</evidence>
<dbReference type="PANTHER" id="PTHR43290:SF2">
    <property type="entry name" value="MEVALONATE KINASE"/>
    <property type="match status" value="1"/>
</dbReference>
<sequence>MVAMHREWSPFVVSAPGKLILFGEHAVVYGKAAIAGSLDMRAYALVTPRADNKARMVLPDIDVDVLFDSHTLPLLQSTSLSHPSEVEALVPDSINIPEGPGRTAVLTFVYLYGCIFAERDRNTGFTICVRSLLPVGAGLGSSAAFNVALSATLLQLTGQLREEGAGAGDRKLINQWAFHGEQVAHGTPSGIDNSVATYGGFLKYVKGEPSVNLESSHALRVLITNTNVPKSTKALVAGVRALRDQHPSVVDGILDSIHSISISAAALFQSVGEDEAYLERRMQDIIRINHGLLFTLGVSHRSLERVREITAARDLASKLTGAGGGGCALTLIPGGIAGDDVEVVVREMESEGFCCYQTVVGGGGVAIARSVDGRATVEQWLAEAIARHGGSSANSDGDAYGGAVAGFATLPAAAISELKPQ</sequence>
<evidence type="ECO:0000256" key="2">
    <source>
        <dbReference type="ARBA" id="ARBA00006495"/>
    </source>
</evidence>
<dbReference type="InterPro" id="IPR013750">
    <property type="entry name" value="GHMP_kinase_C_dom"/>
</dbReference>
<keyword evidence="9 19" id="KW-0418">Kinase</keyword>
<keyword evidence="5 19" id="KW-0444">Lipid biosynthesis</keyword>
<evidence type="ECO:0000256" key="15">
    <source>
        <dbReference type="ARBA" id="ARBA00023166"/>
    </source>
</evidence>
<organism evidence="22 23">
    <name type="scientific">Coemansia spiralis</name>
    <dbReference type="NCBI Taxonomy" id="417178"/>
    <lineage>
        <taxon>Eukaryota</taxon>
        <taxon>Fungi</taxon>
        <taxon>Fungi incertae sedis</taxon>
        <taxon>Zoopagomycota</taxon>
        <taxon>Kickxellomycotina</taxon>
        <taxon>Kickxellomycetes</taxon>
        <taxon>Kickxellales</taxon>
        <taxon>Kickxellaceae</taxon>
        <taxon>Coemansia</taxon>
    </lineage>
</organism>
<name>A0A9W8L4N9_9FUNG</name>
<protein>
    <recommendedName>
        <fullName evidence="3 19">Mevalonate kinase</fullName>
        <shortName evidence="19">MK</shortName>
        <ecNumber evidence="3 19">2.7.1.36</ecNumber>
    </recommendedName>
</protein>
<dbReference type="GO" id="GO:0006696">
    <property type="term" value="P:ergosterol biosynthetic process"/>
    <property type="evidence" value="ECO:0007669"/>
    <property type="project" value="TreeGrafter"/>
</dbReference>
<evidence type="ECO:0000256" key="5">
    <source>
        <dbReference type="ARBA" id="ARBA00022516"/>
    </source>
</evidence>
<keyword evidence="7" id="KW-0479">Metal-binding</keyword>
<dbReference type="Pfam" id="PF00288">
    <property type="entry name" value="GHMP_kinases_N"/>
    <property type="match status" value="1"/>
</dbReference>
<reference evidence="22" key="1">
    <citation type="submission" date="2022-07" db="EMBL/GenBank/DDBJ databases">
        <title>Phylogenomic reconstructions and comparative analyses of Kickxellomycotina fungi.</title>
        <authorList>
            <person name="Reynolds N.K."/>
            <person name="Stajich J.E."/>
            <person name="Barry K."/>
            <person name="Grigoriev I.V."/>
            <person name="Crous P."/>
            <person name="Smith M.E."/>
        </authorList>
    </citation>
    <scope>NUCLEOTIDE SEQUENCE</scope>
    <source>
        <strain evidence="22">CBS 109367</strain>
    </source>
</reference>
<evidence type="ECO:0000313" key="22">
    <source>
        <dbReference type="EMBL" id="KAJ2689793.1"/>
    </source>
</evidence>
<dbReference type="SUPFAM" id="SSF55060">
    <property type="entry name" value="GHMP Kinase, C-terminal domain"/>
    <property type="match status" value="1"/>
</dbReference>
<dbReference type="PROSITE" id="PS00627">
    <property type="entry name" value="GHMP_KINASES_ATP"/>
    <property type="match status" value="1"/>
</dbReference>
<accession>A0A9W8L4N9</accession>
<dbReference type="SUPFAM" id="SSF54211">
    <property type="entry name" value="Ribosomal protein S5 domain 2-like"/>
    <property type="match status" value="1"/>
</dbReference>
<keyword evidence="13 19" id="KW-0756">Sterol biosynthesis</keyword>
<dbReference type="Proteomes" id="UP001151516">
    <property type="component" value="Unassembled WGS sequence"/>
</dbReference>
<evidence type="ECO:0000256" key="1">
    <source>
        <dbReference type="ARBA" id="ARBA00004496"/>
    </source>
</evidence>
<evidence type="ECO:0000313" key="23">
    <source>
        <dbReference type="Proteomes" id="UP001151516"/>
    </source>
</evidence>
<evidence type="ECO:0000256" key="7">
    <source>
        <dbReference type="ARBA" id="ARBA00022723"/>
    </source>
</evidence>
<keyword evidence="11" id="KW-0460">Magnesium</keyword>
<dbReference type="InterPro" id="IPR006204">
    <property type="entry name" value="GHMP_kinase_N_dom"/>
</dbReference>
<dbReference type="PANTHER" id="PTHR43290">
    <property type="entry name" value="MEVALONATE KINASE"/>
    <property type="match status" value="1"/>
</dbReference>
<dbReference type="FunFam" id="3.30.70.890:FF:000003">
    <property type="entry name" value="Mevalonate kinase"/>
    <property type="match status" value="1"/>
</dbReference>
<keyword evidence="10 19" id="KW-0067">ATP-binding</keyword>
<feature type="domain" description="GHMP kinase C-terminal" evidence="21">
    <location>
        <begin position="281"/>
        <end position="333"/>
    </location>
</feature>
<dbReference type="Pfam" id="PF08544">
    <property type="entry name" value="GHMP_kinases_C"/>
    <property type="match status" value="1"/>
</dbReference>
<keyword evidence="8 19" id="KW-0547">Nucleotide-binding</keyword>
<keyword evidence="6 19" id="KW-0808">Transferase</keyword>
<keyword evidence="23" id="KW-1185">Reference proteome</keyword>
<evidence type="ECO:0000256" key="3">
    <source>
        <dbReference type="ARBA" id="ARBA00012103"/>
    </source>
</evidence>
<dbReference type="InterPro" id="IPR020568">
    <property type="entry name" value="Ribosomal_Su5_D2-typ_SF"/>
</dbReference>
<evidence type="ECO:0000256" key="11">
    <source>
        <dbReference type="ARBA" id="ARBA00022842"/>
    </source>
</evidence>
<dbReference type="Gene3D" id="3.30.230.10">
    <property type="match status" value="1"/>
</dbReference>
<evidence type="ECO:0000256" key="14">
    <source>
        <dbReference type="ARBA" id="ARBA00023098"/>
    </source>
</evidence>
<comment type="subcellular location">
    <subcellularLocation>
        <location evidence="1 19">Cytoplasm</location>
    </subcellularLocation>
</comment>
<comment type="similarity">
    <text evidence="2 19">Belongs to the GHMP kinase family. Mevalonate kinase subfamily.</text>
</comment>
<comment type="catalytic activity">
    <reaction evidence="17">
        <text>(R)-mevalonate + ATP = (R)-5-phosphomevalonate + ADP + H(+)</text>
        <dbReference type="Rhea" id="RHEA:17065"/>
        <dbReference type="ChEBI" id="CHEBI:15378"/>
        <dbReference type="ChEBI" id="CHEBI:30616"/>
        <dbReference type="ChEBI" id="CHEBI:36464"/>
        <dbReference type="ChEBI" id="CHEBI:58146"/>
        <dbReference type="ChEBI" id="CHEBI:456216"/>
        <dbReference type="EC" id="2.7.1.36"/>
    </reaction>
    <physiologicalReaction direction="left-to-right" evidence="17">
        <dbReference type="Rhea" id="RHEA:17066"/>
    </physiologicalReaction>
</comment>
<dbReference type="InterPro" id="IPR006203">
    <property type="entry name" value="GHMP_knse_ATP-bd_CS"/>
</dbReference>
<comment type="caution">
    <text evidence="22">The sequence shown here is derived from an EMBL/GenBank/DDBJ whole genome shotgun (WGS) entry which is preliminary data.</text>
</comment>
<feature type="domain" description="GHMP kinase N-terminal" evidence="20">
    <location>
        <begin position="119"/>
        <end position="200"/>
    </location>
</feature>
<evidence type="ECO:0000259" key="20">
    <source>
        <dbReference type="Pfam" id="PF00288"/>
    </source>
</evidence>
<dbReference type="GO" id="GO:0005829">
    <property type="term" value="C:cytosol"/>
    <property type="evidence" value="ECO:0007669"/>
    <property type="project" value="TreeGrafter"/>
</dbReference>
<keyword evidence="14 19" id="KW-0443">Lipid metabolism</keyword>
<gene>
    <name evidence="22" type="primary">ERG12</name>
    <name evidence="22" type="ORF">IWW39_001259</name>
</gene>
<evidence type="ECO:0000256" key="6">
    <source>
        <dbReference type="ARBA" id="ARBA00022679"/>
    </source>
</evidence>
<dbReference type="GO" id="GO:0046872">
    <property type="term" value="F:metal ion binding"/>
    <property type="evidence" value="ECO:0007669"/>
    <property type="project" value="UniProtKB-KW"/>
</dbReference>
<proteinExistence type="inferred from homology"/>
<evidence type="ECO:0000256" key="18">
    <source>
        <dbReference type="ARBA" id="ARBA00029438"/>
    </source>
</evidence>
<comment type="pathway">
    <text evidence="18 19">Isoprenoid biosynthesis; isopentenyl diphosphate biosynthesis via mevalonate pathway; isopentenyl diphosphate from (R)-mevalonate: step 1/3.</text>
</comment>
<evidence type="ECO:0000256" key="4">
    <source>
        <dbReference type="ARBA" id="ARBA00022490"/>
    </source>
</evidence>
<evidence type="ECO:0000259" key="21">
    <source>
        <dbReference type="Pfam" id="PF08544"/>
    </source>
</evidence>
<dbReference type="GO" id="GO:0004496">
    <property type="term" value="F:mevalonate kinase activity"/>
    <property type="evidence" value="ECO:0007669"/>
    <property type="project" value="UniProtKB-EC"/>
</dbReference>
<keyword evidence="4 19" id="KW-0963">Cytoplasm</keyword>
<dbReference type="EC" id="2.7.1.36" evidence="3 19"/>
<keyword evidence="16 19" id="KW-0753">Steroid metabolism</keyword>
<dbReference type="NCBIfam" id="TIGR00549">
    <property type="entry name" value="mevalon_kin"/>
    <property type="match status" value="1"/>
</dbReference>
<dbReference type="Gene3D" id="3.30.70.890">
    <property type="entry name" value="GHMP kinase, C-terminal domain"/>
    <property type="match status" value="1"/>
</dbReference>